<accession>A0ABT0I248</accession>
<reference evidence="2 3" key="1">
    <citation type="submission" date="2021-11" db="EMBL/GenBank/DDBJ databases">
        <title>Comparative genomics of bee honey and flower isolates.</title>
        <authorList>
            <person name="Bechtner J.D."/>
            <person name="Gallus M.K."/>
            <person name="Ehrmann M."/>
        </authorList>
    </citation>
    <scope>NUCLEOTIDE SEQUENCE [LARGE SCALE GENOMIC DNA]</scope>
    <source>
        <strain evidence="2 3">M161</strain>
    </source>
</reference>
<feature type="transmembrane region" description="Helical" evidence="1">
    <location>
        <begin position="58"/>
        <end position="80"/>
    </location>
</feature>
<feature type="transmembrane region" description="Helical" evidence="1">
    <location>
        <begin position="12"/>
        <end position="38"/>
    </location>
</feature>
<evidence type="ECO:0000256" key="1">
    <source>
        <dbReference type="SAM" id="Phobius"/>
    </source>
</evidence>
<keyword evidence="1" id="KW-0812">Transmembrane</keyword>
<comment type="caution">
    <text evidence="2">The sequence shown here is derived from an EMBL/GenBank/DDBJ whole genome shotgun (WGS) entry which is preliminary data.</text>
</comment>
<dbReference type="RefSeq" id="WP_248601712.1">
    <property type="nucleotide sequence ID" value="NZ_JAJIAO010000004.1"/>
</dbReference>
<evidence type="ECO:0000313" key="2">
    <source>
        <dbReference type="EMBL" id="MCK8624793.1"/>
    </source>
</evidence>
<name>A0ABT0I248_9LACO</name>
<evidence type="ECO:0000313" key="3">
    <source>
        <dbReference type="Proteomes" id="UP001522905"/>
    </source>
</evidence>
<proteinExistence type="predicted"/>
<protein>
    <submittedName>
        <fullName evidence="2">Uncharacterized protein</fullName>
    </submittedName>
</protein>
<keyword evidence="1" id="KW-1133">Transmembrane helix</keyword>
<sequence>MARRVVQSKTATYLAIIGSAIHFIISVTTAVMFAYIFWKDLNNNGSTIDTVYPNNQLVGSLMLLVTVCAWLIRVIAAVLYTNDIFSKNKSV</sequence>
<dbReference type="Proteomes" id="UP001522905">
    <property type="component" value="Unassembled WGS sequence"/>
</dbReference>
<organism evidence="2 3">
    <name type="scientific">Apilactobacillus xinyiensis</name>
    <dbReference type="NCBI Taxonomy" id="2841032"/>
    <lineage>
        <taxon>Bacteria</taxon>
        <taxon>Bacillati</taxon>
        <taxon>Bacillota</taxon>
        <taxon>Bacilli</taxon>
        <taxon>Lactobacillales</taxon>
        <taxon>Lactobacillaceae</taxon>
        <taxon>Apilactobacillus</taxon>
    </lineage>
</organism>
<gene>
    <name evidence="2" type="ORF">LNP07_04610</name>
</gene>
<keyword evidence="3" id="KW-1185">Reference proteome</keyword>
<dbReference type="EMBL" id="JAJIAO010000004">
    <property type="protein sequence ID" value="MCK8624793.1"/>
    <property type="molecule type" value="Genomic_DNA"/>
</dbReference>
<keyword evidence="1" id="KW-0472">Membrane</keyword>